<feature type="transmembrane region" description="Helical" evidence="14">
    <location>
        <begin position="174"/>
        <end position="194"/>
    </location>
</feature>
<keyword evidence="10 13" id="KW-0496">Mitochondrion</keyword>
<dbReference type="AlphaFoldDB" id="A0A8A9Y304"/>
<feature type="transmembrane region" description="Helical" evidence="14">
    <location>
        <begin position="101"/>
        <end position="121"/>
    </location>
</feature>
<evidence type="ECO:0000256" key="9">
    <source>
        <dbReference type="ARBA" id="ARBA00023075"/>
    </source>
</evidence>
<dbReference type="HAMAP" id="MF_01350">
    <property type="entry name" value="NDH1_NuoH"/>
    <property type="match status" value="1"/>
</dbReference>
<evidence type="ECO:0000256" key="6">
    <source>
        <dbReference type="ARBA" id="ARBA00022692"/>
    </source>
</evidence>
<dbReference type="EMBL" id="MT947604">
    <property type="protein sequence ID" value="QTT79698.1"/>
    <property type="molecule type" value="Genomic_DNA"/>
</dbReference>
<evidence type="ECO:0000256" key="4">
    <source>
        <dbReference type="ARBA" id="ARBA00021009"/>
    </source>
</evidence>
<name>A0A8A9Y304_9HYME</name>
<comment type="similarity">
    <text evidence="3 12">Belongs to the complex I subunit 1 family.</text>
</comment>
<evidence type="ECO:0000256" key="1">
    <source>
        <dbReference type="ARBA" id="ARBA00003257"/>
    </source>
</evidence>
<evidence type="ECO:0000256" key="10">
    <source>
        <dbReference type="ARBA" id="ARBA00023128"/>
    </source>
</evidence>
<sequence length="314" mass="37102">MYLTLLLIYLEIIIGVLISVAFVTLLERKILGYIQLRKGPNKTGFMGLLQPMSDGLKLFSKETFYIFDTNYFLYLLSPMFSMFSMLLLWILLPYYVNFMSYHMQVMIIFCIMSTNVYSFMFSGWSSNCIYALLGSIRSIAIAISYEVYMFFIIYGLFIFTESFSIYDIIRLQSYCWFIVTLMPLGILFFISLLAELNRTPFDFAEGESELVSGFNIEYMSGSFSLFFIAEYGMILFNMYLYSIFFLGGNIYSLFFYLMFMLMVILVIWVRGAFPRWRYDLVMSSMWMRFLPVTMLYLLFVFGVKVFIIYLCNYT</sequence>
<feature type="transmembrane region" description="Helical" evidence="14">
    <location>
        <begin position="71"/>
        <end position="95"/>
    </location>
</feature>
<dbReference type="InterPro" id="IPR018086">
    <property type="entry name" value="NADH_UbQ_OxRdtase_su1_CS"/>
</dbReference>
<keyword evidence="9 13" id="KW-0830">Ubiquinone</keyword>
<dbReference type="EC" id="7.1.1.2" evidence="13"/>
<reference evidence="15" key="1">
    <citation type="journal article" name="Insects">
        <title>Tracking the Distribution and Burst of Nuclear Mitochondrial DNA Sequences (NUMTs) in Fig Wasp Genomes.</title>
        <authorList>
            <person name="Wang J.X."/>
            <person name="Liu J."/>
            <person name="Miao Y.H."/>
            <person name="Huang D.W."/>
            <person name="Xiao J.H."/>
        </authorList>
    </citation>
    <scope>NUCLEOTIDE SEQUENCE</scope>
</reference>
<gene>
    <name evidence="15" type="primary">ND1</name>
</gene>
<comment type="subcellular location">
    <subcellularLocation>
        <location evidence="2 12">Mitochondrion inner membrane</location>
        <topology evidence="2 12">Multi-pass membrane protein</topology>
    </subcellularLocation>
</comment>
<evidence type="ECO:0000256" key="2">
    <source>
        <dbReference type="ARBA" id="ARBA00004448"/>
    </source>
</evidence>
<evidence type="ECO:0000256" key="12">
    <source>
        <dbReference type="RuleBase" id="RU000471"/>
    </source>
</evidence>
<keyword evidence="6 12" id="KW-0812">Transmembrane</keyword>
<accession>A0A8A9Y304</accession>
<dbReference type="PROSITE" id="PS00667">
    <property type="entry name" value="COMPLEX1_ND1_1"/>
    <property type="match status" value="1"/>
</dbReference>
<keyword evidence="5" id="KW-0813">Transport</keyword>
<evidence type="ECO:0000256" key="11">
    <source>
        <dbReference type="ARBA" id="ARBA00023136"/>
    </source>
</evidence>
<keyword evidence="12" id="KW-0520">NAD</keyword>
<evidence type="ECO:0000313" key="15">
    <source>
        <dbReference type="EMBL" id="QTT79698.1"/>
    </source>
</evidence>
<keyword evidence="7" id="KW-0999">Mitochondrion inner membrane</keyword>
<comment type="catalytic activity">
    <reaction evidence="13">
        <text>a ubiquinone + NADH + 5 H(+)(in) = a ubiquinol + NAD(+) + 4 H(+)(out)</text>
        <dbReference type="Rhea" id="RHEA:29091"/>
        <dbReference type="Rhea" id="RHEA-COMP:9565"/>
        <dbReference type="Rhea" id="RHEA-COMP:9566"/>
        <dbReference type="ChEBI" id="CHEBI:15378"/>
        <dbReference type="ChEBI" id="CHEBI:16389"/>
        <dbReference type="ChEBI" id="CHEBI:17976"/>
        <dbReference type="ChEBI" id="CHEBI:57540"/>
        <dbReference type="ChEBI" id="CHEBI:57945"/>
        <dbReference type="EC" id="7.1.1.2"/>
    </reaction>
</comment>
<dbReference type="GO" id="GO:0008137">
    <property type="term" value="F:NADH dehydrogenase (ubiquinone) activity"/>
    <property type="evidence" value="ECO:0007669"/>
    <property type="project" value="UniProtKB-EC"/>
</dbReference>
<dbReference type="Pfam" id="PF00146">
    <property type="entry name" value="NADHdh"/>
    <property type="match status" value="1"/>
</dbReference>
<dbReference type="GO" id="GO:0009060">
    <property type="term" value="P:aerobic respiration"/>
    <property type="evidence" value="ECO:0007669"/>
    <property type="project" value="TreeGrafter"/>
</dbReference>
<dbReference type="GO" id="GO:0005743">
    <property type="term" value="C:mitochondrial inner membrane"/>
    <property type="evidence" value="ECO:0007669"/>
    <property type="project" value="UniProtKB-SubCell"/>
</dbReference>
<protein>
    <recommendedName>
        <fullName evidence="4 13">NADH-ubiquinone oxidoreductase chain 1</fullName>
        <ecNumber evidence="13">7.1.1.2</ecNumber>
    </recommendedName>
</protein>
<comment type="function">
    <text evidence="1">Core subunit of the mitochondrial membrane respiratory chain NADH dehydrogenase (Complex I) that is believed to belong to the minimal assembly required for catalysis. Complex I functions in the transfer of electrons from NADH to the respiratory chain. The immediate electron acceptor for the enzyme is believed to be ubiquinone.</text>
</comment>
<dbReference type="PANTHER" id="PTHR11432">
    <property type="entry name" value="NADH DEHYDROGENASE SUBUNIT 1"/>
    <property type="match status" value="1"/>
</dbReference>
<evidence type="ECO:0000256" key="7">
    <source>
        <dbReference type="ARBA" id="ARBA00022792"/>
    </source>
</evidence>
<evidence type="ECO:0000256" key="5">
    <source>
        <dbReference type="ARBA" id="ARBA00022448"/>
    </source>
</evidence>
<organism evidence="15">
    <name type="scientific">Platyscapa corneri</name>
    <dbReference type="NCBI Taxonomy" id="130029"/>
    <lineage>
        <taxon>Eukaryota</taxon>
        <taxon>Metazoa</taxon>
        <taxon>Ecdysozoa</taxon>
        <taxon>Arthropoda</taxon>
        <taxon>Hexapoda</taxon>
        <taxon>Insecta</taxon>
        <taxon>Pterygota</taxon>
        <taxon>Neoptera</taxon>
        <taxon>Endopterygota</taxon>
        <taxon>Hymenoptera</taxon>
        <taxon>Apocrita</taxon>
        <taxon>Proctotrupomorpha</taxon>
        <taxon>Chalcidoidea</taxon>
        <taxon>Agaonidae</taxon>
        <taxon>Agaoninae</taxon>
        <taxon>Platyscapa</taxon>
    </lineage>
</organism>
<evidence type="ECO:0000256" key="14">
    <source>
        <dbReference type="SAM" id="Phobius"/>
    </source>
</evidence>
<dbReference type="InterPro" id="IPR001694">
    <property type="entry name" value="NADH_UbQ_OxRdtase_su1/FPO"/>
</dbReference>
<geneLocation type="mitochondrion" evidence="15"/>
<feature type="transmembrane region" description="Helical" evidence="14">
    <location>
        <begin position="6"/>
        <end position="26"/>
    </location>
</feature>
<evidence type="ECO:0000256" key="8">
    <source>
        <dbReference type="ARBA" id="ARBA00022989"/>
    </source>
</evidence>
<evidence type="ECO:0000256" key="3">
    <source>
        <dbReference type="ARBA" id="ARBA00010535"/>
    </source>
</evidence>
<dbReference type="PANTHER" id="PTHR11432:SF3">
    <property type="entry name" value="NADH-UBIQUINONE OXIDOREDUCTASE CHAIN 1"/>
    <property type="match status" value="1"/>
</dbReference>
<feature type="transmembrane region" description="Helical" evidence="14">
    <location>
        <begin position="293"/>
        <end position="311"/>
    </location>
</feature>
<evidence type="ECO:0000256" key="13">
    <source>
        <dbReference type="RuleBase" id="RU000473"/>
    </source>
</evidence>
<dbReference type="PROSITE" id="PS00668">
    <property type="entry name" value="COMPLEX1_ND1_2"/>
    <property type="match status" value="1"/>
</dbReference>
<dbReference type="GO" id="GO:0003954">
    <property type="term" value="F:NADH dehydrogenase activity"/>
    <property type="evidence" value="ECO:0007669"/>
    <property type="project" value="TreeGrafter"/>
</dbReference>
<keyword evidence="8 14" id="KW-1133">Transmembrane helix</keyword>
<proteinExistence type="inferred from homology"/>
<feature type="transmembrane region" description="Helical" evidence="14">
    <location>
        <begin position="253"/>
        <end position="273"/>
    </location>
</feature>
<feature type="transmembrane region" description="Helical" evidence="14">
    <location>
        <begin position="223"/>
        <end position="246"/>
    </location>
</feature>
<keyword evidence="11 14" id="KW-0472">Membrane</keyword>